<sequence>MLLLLQLNLSPKLLHSILTIGPRPGPILLLLSKPITTPISPNILSTDSYRKRNRSIRKITHKIQPVVANAEEVGPARETRRRGMGPRAVFDFRAHEFGEPSVKGLDVSPLGLDIHVETRAPVEELGFELEGRETVRLVAEFTTSETKEISEHKISQSIAASRTIGKSHAHKYNS</sequence>
<keyword evidence="2" id="KW-1185">Reference proteome</keyword>
<name>A0A5A7R1U3_STRAF</name>
<accession>A0A5A7R1U3</accession>
<organism evidence="1 2">
    <name type="scientific">Striga asiatica</name>
    <name type="common">Asiatic witchweed</name>
    <name type="synonym">Buchnera asiatica</name>
    <dbReference type="NCBI Taxonomy" id="4170"/>
    <lineage>
        <taxon>Eukaryota</taxon>
        <taxon>Viridiplantae</taxon>
        <taxon>Streptophyta</taxon>
        <taxon>Embryophyta</taxon>
        <taxon>Tracheophyta</taxon>
        <taxon>Spermatophyta</taxon>
        <taxon>Magnoliopsida</taxon>
        <taxon>eudicotyledons</taxon>
        <taxon>Gunneridae</taxon>
        <taxon>Pentapetalae</taxon>
        <taxon>asterids</taxon>
        <taxon>lamiids</taxon>
        <taxon>Lamiales</taxon>
        <taxon>Orobanchaceae</taxon>
        <taxon>Buchnereae</taxon>
        <taxon>Striga</taxon>
    </lineage>
</organism>
<proteinExistence type="predicted"/>
<comment type="caution">
    <text evidence="1">The sequence shown here is derived from an EMBL/GenBank/DDBJ whole genome shotgun (WGS) entry which is preliminary data.</text>
</comment>
<evidence type="ECO:0000313" key="1">
    <source>
        <dbReference type="EMBL" id="GER50231.1"/>
    </source>
</evidence>
<protein>
    <submittedName>
        <fullName evidence="1">Sarcosine reductase complex component B subunit beta</fullName>
    </submittedName>
</protein>
<dbReference type="Proteomes" id="UP000325081">
    <property type="component" value="Unassembled WGS sequence"/>
</dbReference>
<evidence type="ECO:0000313" key="2">
    <source>
        <dbReference type="Proteomes" id="UP000325081"/>
    </source>
</evidence>
<dbReference type="EMBL" id="BKCP01009181">
    <property type="protein sequence ID" value="GER50231.1"/>
    <property type="molecule type" value="Genomic_DNA"/>
</dbReference>
<reference evidence="2" key="1">
    <citation type="journal article" date="2019" name="Curr. Biol.">
        <title>Genome Sequence of Striga asiatica Provides Insight into the Evolution of Plant Parasitism.</title>
        <authorList>
            <person name="Yoshida S."/>
            <person name="Kim S."/>
            <person name="Wafula E.K."/>
            <person name="Tanskanen J."/>
            <person name="Kim Y.M."/>
            <person name="Honaas L."/>
            <person name="Yang Z."/>
            <person name="Spallek T."/>
            <person name="Conn C.E."/>
            <person name="Ichihashi Y."/>
            <person name="Cheong K."/>
            <person name="Cui S."/>
            <person name="Der J.P."/>
            <person name="Gundlach H."/>
            <person name="Jiao Y."/>
            <person name="Hori C."/>
            <person name="Ishida J.K."/>
            <person name="Kasahara H."/>
            <person name="Kiba T."/>
            <person name="Kim M.S."/>
            <person name="Koo N."/>
            <person name="Laohavisit A."/>
            <person name="Lee Y.H."/>
            <person name="Lumba S."/>
            <person name="McCourt P."/>
            <person name="Mortimer J.C."/>
            <person name="Mutuku J.M."/>
            <person name="Nomura T."/>
            <person name="Sasaki-Sekimoto Y."/>
            <person name="Seto Y."/>
            <person name="Wang Y."/>
            <person name="Wakatake T."/>
            <person name="Sakakibara H."/>
            <person name="Demura T."/>
            <person name="Yamaguchi S."/>
            <person name="Yoneyama K."/>
            <person name="Manabe R.I."/>
            <person name="Nelson D.C."/>
            <person name="Schulman A.H."/>
            <person name="Timko M.P."/>
            <person name="dePamphilis C.W."/>
            <person name="Choi D."/>
            <person name="Shirasu K."/>
        </authorList>
    </citation>
    <scope>NUCLEOTIDE SEQUENCE [LARGE SCALE GENOMIC DNA]</scope>
    <source>
        <strain evidence="2">cv. UVA1</strain>
    </source>
</reference>
<dbReference type="AlphaFoldDB" id="A0A5A7R1U3"/>
<gene>
    <name evidence="1" type="ORF">STAS_27534</name>
</gene>